<dbReference type="AlphaFoldDB" id="A0AAE0Q7T7"/>
<comment type="caution">
    <text evidence="1">The sequence shown here is derived from an EMBL/GenBank/DDBJ whole genome shotgun (WGS) entry which is preliminary data.</text>
</comment>
<organism evidence="1 2">
    <name type="scientific">Hemibagrus guttatus</name>
    <dbReference type="NCBI Taxonomy" id="175788"/>
    <lineage>
        <taxon>Eukaryota</taxon>
        <taxon>Metazoa</taxon>
        <taxon>Chordata</taxon>
        <taxon>Craniata</taxon>
        <taxon>Vertebrata</taxon>
        <taxon>Euteleostomi</taxon>
        <taxon>Actinopterygii</taxon>
        <taxon>Neopterygii</taxon>
        <taxon>Teleostei</taxon>
        <taxon>Ostariophysi</taxon>
        <taxon>Siluriformes</taxon>
        <taxon>Bagridae</taxon>
        <taxon>Hemibagrus</taxon>
    </lineage>
</organism>
<reference evidence="1" key="1">
    <citation type="submission" date="2023-06" db="EMBL/GenBank/DDBJ databases">
        <title>Male Hemibagrus guttatus genome.</title>
        <authorList>
            <person name="Bian C."/>
        </authorList>
    </citation>
    <scope>NUCLEOTIDE SEQUENCE</scope>
    <source>
        <strain evidence="1">Male_cb2023</strain>
        <tissue evidence="1">Muscle</tissue>
    </source>
</reference>
<name>A0AAE0Q7T7_9TELE</name>
<evidence type="ECO:0000313" key="1">
    <source>
        <dbReference type="EMBL" id="KAK3515324.1"/>
    </source>
</evidence>
<dbReference type="Proteomes" id="UP001274896">
    <property type="component" value="Unassembled WGS sequence"/>
</dbReference>
<gene>
    <name evidence="1" type="ORF">QTP70_014455</name>
</gene>
<sequence length="91" mass="10266">MDLIGSLPKSARGDEYILVIVDYAIRFFEESASPWYNPIVVVPKADSILIYYLSQFISTINLTKGSPHPGHPTKDYFQHCQWPLAVPDSPV</sequence>
<keyword evidence="2" id="KW-1185">Reference proteome</keyword>
<evidence type="ECO:0000313" key="2">
    <source>
        <dbReference type="Proteomes" id="UP001274896"/>
    </source>
</evidence>
<dbReference type="EMBL" id="JAUCMX010000020">
    <property type="protein sequence ID" value="KAK3515324.1"/>
    <property type="molecule type" value="Genomic_DNA"/>
</dbReference>
<protein>
    <submittedName>
        <fullName evidence="1">Uncharacterized protein</fullName>
    </submittedName>
</protein>
<accession>A0AAE0Q7T7</accession>
<proteinExistence type="predicted"/>